<dbReference type="PANTHER" id="PTHR46515:SF1">
    <property type="entry name" value="TATA ELEMENT MODULATORY FACTOR"/>
    <property type="match status" value="1"/>
</dbReference>
<dbReference type="GO" id="GO:0005794">
    <property type="term" value="C:Golgi apparatus"/>
    <property type="evidence" value="ECO:0007669"/>
    <property type="project" value="TreeGrafter"/>
</dbReference>
<gene>
    <name evidence="2" type="ORF">GP486_001038</name>
</gene>
<dbReference type="InterPro" id="IPR022092">
    <property type="entry name" value="TMF_DNA-bd"/>
</dbReference>
<keyword evidence="3" id="KW-1185">Reference proteome</keyword>
<comment type="caution">
    <text evidence="2">The sequence shown here is derived from an EMBL/GenBank/DDBJ whole genome shotgun (WGS) entry which is preliminary data.</text>
</comment>
<accession>A0A9P8LGQ1</accession>
<dbReference type="AlphaFoldDB" id="A0A9P8LGQ1"/>
<sequence length="175" mass="20322">MWSDYESSELRRHEVHAYTERIDALESKLQYFAREYVRSNSSAEGGSLEKKLVEKDEKIASLMEEGQKLSKGELKLTNIIKKLKEKLYEDGKAASEVRNRLERVERDALEAKEKARRSMDLERRANERLKALRVREKEVDLLKIERDSNSELVARLQTQLAEAVSRSKHADEGSD</sequence>
<dbReference type="GO" id="GO:0005783">
    <property type="term" value="C:endoplasmic reticulum"/>
    <property type="evidence" value="ECO:0007669"/>
    <property type="project" value="TreeGrafter"/>
</dbReference>
<dbReference type="PANTHER" id="PTHR46515">
    <property type="entry name" value="TATA ELEMENT MODULATORY FACTOR TMF1"/>
    <property type="match status" value="1"/>
</dbReference>
<feature type="coiled-coil region" evidence="1">
    <location>
        <begin position="94"/>
        <end position="132"/>
    </location>
</feature>
<evidence type="ECO:0000256" key="1">
    <source>
        <dbReference type="SAM" id="Coils"/>
    </source>
</evidence>
<dbReference type="EMBL" id="JAGHQM010000080">
    <property type="protein sequence ID" value="KAH0565570.1"/>
    <property type="molecule type" value="Genomic_DNA"/>
</dbReference>
<dbReference type="InterPro" id="IPR052602">
    <property type="entry name" value="Growth_transcription_reg"/>
</dbReference>
<dbReference type="Proteomes" id="UP000750711">
    <property type="component" value="Unassembled WGS sequence"/>
</dbReference>
<reference evidence="2" key="1">
    <citation type="submission" date="2021-03" db="EMBL/GenBank/DDBJ databases">
        <title>Comparative genomics and phylogenomic investigation of the class Geoglossomycetes provide insights into ecological specialization and systematics.</title>
        <authorList>
            <person name="Melie T."/>
            <person name="Pirro S."/>
            <person name="Miller A.N."/>
            <person name="Quandt A."/>
        </authorList>
    </citation>
    <scope>NUCLEOTIDE SEQUENCE</scope>
    <source>
        <strain evidence="2">CAQ_001_2017</strain>
    </source>
</reference>
<keyword evidence="1" id="KW-0175">Coiled coil</keyword>
<dbReference type="Pfam" id="PF12329">
    <property type="entry name" value="TMF_DNA_bd"/>
    <property type="match status" value="1"/>
</dbReference>
<protein>
    <submittedName>
        <fullName evidence="2">Uncharacterized protein</fullName>
    </submittedName>
</protein>
<organism evidence="2 3">
    <name type="scientific">Trichoglossum hirsutum</name>
    <dbReference type="NCBI Taxonomy" id="265104"/>
    <lineage>
        <taxon>Eukaryota</taxon>
        <taxon>Fungi</taxon>
        <taxon>Dikarya</taxon>
        <taxon>Ascomycota</taxon>
        <taxon>Pezizomycotina</taxon>
        <taxon>Geoglossomycetes</taxon>
        <taxon>Geoglossales</taxon>
        <taxon>Geoglossaceae</taxon>
        <taxon>Trichoglossum</taxon>
    </lineage>
</organism>
<evidence type="ECO:0000313" key="3">
    <source>
        <dbReference type="Proteomes" id="UP000750711"/>
    </source>
</evidence>
<proteinExistence type="predicted"/>
<evidence type="ECO:0000313" key="2">
    <source>
        <dbReference type="EMBL" id="KAH0565570.1"/>
    </source>
</evidence>
<name>A0A9P8LGQ1_9PEZI</name>